<dbReference type="AlphaFoldDB" id="A0A7K1LHL3"/>
<dbReference type="NCBIfam" id="NF003700">
    <property type="entry name" value="PRK05313.1"/>
    <property type="match status" value="1"/>
</dbReference>
<sequence>MIDTNANILETIQMIEEDKLDIRTVTMGISLLDCIDADGARARAKIYDKITQRAKNLVGVAEGIEAELGIPIINKRIAVTPISIVAGASGDSDYLEYARTLDRAARAVGVDFIGGFSALVDKGQTEADRILMSSIPRALAETDVVCSSVDIGSSRAGINMDAVRDMGEVIRETADLTGEAHGFGCSKLVVFANAVSDNPFMAGAFHGVQETDCVVSVGVSGPGVVKRALEKAPGAPLNVSAEVIKKAAFKITRVGQLVGNLAAERLGVSFGIVDLSLAPTAEVGDSVARVLEELGLEVVGTHGTTAALALLNDAMKKGGLMACSRVGGLSGSFIPISEDIGMIEAAASGAITLDKLEAMTAICSVGLDMVAVPGDTPASTLSAMIADEAAIGVMNHKTTAVRVIPAVGLGVGDVVEFGGILGRAPVMPAHEGSSEIFVRRAGHIPSPVHGFRN</sequence>
<dbReference type="Pfam" id="PF05167">
    <property type="entry name" value="DUF711"/>
    <property type="match status" value="1"/>
</dbReference>
<dbReference type="OrthoDB" id="9763001at2"/>
<dbReference type="EMBL" id="WOGT01000002">
    <property type="protein sequence ID" value="MUN54553.1"/>
    <property type="molecule type" value="Genomic_DNA"/>
</dbReference>
<dbReference type="HAMAP" id="MF_01221">
    <property type="entry name" value="UPF0210"/>
    <property type="match status" value="1"/>
</dbReference>
<proteinExistence type="inferred from homology"/>
<comment type="caution">
    <text evidence="2">The sequence shown here is derived from an EMBL/GenBank/DDBJ whole genome shotgun (WGS) entry which is preliminary data.</text>
</comment>
<comment type="subunit">
    <text evidence="1">Homodimer.</text>
</comment>
<dbReference type="CDD" id="cd08025">
    <property type="entry name" value="RNR_PFL_like_DUF711"/>
    <property type="match status" value="1"/>
</dbReference>
<dbReference type="Gene3D" id="3.20.70.20">
    <property type="match status" value="1"/>
</dbReference>
<name>A0A7K1LHL3_9MICC</name>
<dbReference type="PANTHER" id="PTHR37560">
    <property type="entry name" value="UPF0210 PROTEIN SPR0218"/>
    <property type="match status" value="1"/>
</dbReference>
<protein>
    <recommendedName>
        <fullName evidence="1">UPF0210 protein GMA10_04895</fullName>
    </recommendedName>
</protein>
<comment type="similarity">
    <text evidence="1">Belongs to the UPF0210 family.</text>
</comment>
<gene>
    <name evidence="2" type="ORF">GMA10_04895</name>
</gene>
<accession>A0A7K1LHL3</accession>
<dbReference type="PANTHER" id="PTHR37560:SF1">
    <property type="entry name" value="UPF0210 PROTEIN MJ1665"/>
    <property type="match status" value="1"/>
</dbReference>
<reference evidence="2 3" key="1">
    <citation type="submission" date="2019-12" db="EMBL/GenBank/DDBJ databases">
        <authorList>
            <person name="Li J."/>
            <person name="Shi Y."/>
            <person name="Xu G."/>
            <person name="Xiao D."/>
            <person name="Ran X."/>
        </authorList>
    </citation>
    <scope>NUCLEOTIDE SEQUENCE [LARGE SCALE GENOMIC DNA]</scope>
    <source>
        <strain evidence="2 3">JCM 15915</strain>
    </source>
</reference>
<dbReference type="SUPFAM" id="SSF51998">
    <property type="entry name" value="PFL-like glycyl radical enzymes"/>
    <property type="match status" value="1"/>
</dbReference>
<evidence type="ECO:0000256" key="1">
    <source>
        <dbReference type="HAMAP-Rule" id="MF_01221"/>
    </source>
</evidence>
<organism evidence="2 3">
    <name type="scientific">Rothia koreensis</name>
    <dbReference type="NCBI Taxonomy" id="592378"/>
    <lineage>
        <taxon>Bacteria</taxon>
        <taxon>Bacillati</taxon>
        <taxon>Actinomycetota</taxon>
        <taxon>Actinomycetes</taxon>
        <taxon>Micrococcales</taxon>
        <taxon>Micrococcaceae</taxon>
        <taxon>Rothia</taxon>
    </lineage>
</organism>
<dbReference type="Proteomes" id="UP000462152">
    <property type="component" value="Unassembled WGS sequence"/>
</dbReference>
<evidence type="ECO:0000313" key="3">
    <source>
        <dbReference type="Proteomes" id="UP000462152"/>
    </source>
</evidence>
<dbReference type="InterPro" id="IPR007841">
    <property type="entry name" value="UPF0210"/>
</dbReference>
<dbReference type="RefSeq" id="WP_129315124.1">
    <property type="nucleotide sequence ID" value="NZ_NOIQ01000004.1"/>
</dbReference>
<evidence type="ECO:0000313" key="2">
    <source>
        <dbReference type="EMBL" id="MUN54553.1"/>
    </source>
</evidence>
<keyword evidence="3" id="KW-1185">Reference proteome</keyword>